<dbReference type="GeneID" id="98062990"/>
<evidence type="ECO:0000313" key="1">
    <source>
        <dbReference type="EMBL" id="AUO19756.1"/>
    </source>
</evidence>
<keyword evidence="2" id="KW-1185">Reference proteome</keyword>
<dbReference type="Proteomes" id="UP000235589">
    <property type="component" value="Chromosome"/>
</dbReference>
<dbReference type="AlphaFoldDB" id="A0A2K9P3C8"/>
<name>A0A2K9P3C8_9FIRM</name>
<accession>A0A2K9P3C8</accession>
<evidence type="ECO:0000313" key="2">
    <source>
        <dbReference type="Proteomes" id="UP000235589"/>
    </source>
</evidence>
<dbReference type="OrthoDB" id="2023502at2"/>
<sequence>MYLPPSGSSTSSNTKKVDILNFFGYDQREKIDDRQMSEMYNMSSDSIPAASPRKPREHIVSLNGISAVTAPEYQPGSLDSFTGVAENYFYYKGSSVTNIKLLDGEKSIVDFNGNICIFPDKVYYRYLPDPDTGEIGNELKKMGRQITVTDAKFYSSHNEISGVYTAYIQKSGAEFDDIFKVGDSVIISGCSEDQNNTHVINSKKDYASDSQIVSAVVDEATTSKLSLLLYTKNGSYGLFKNTTDSNSVTIEISIPDISWACVHNNRLFGTGTSGEYIYASKLGDCFNFNSFRGLADDSWYSEIGTAGEFTGIVSYRTAVVAFKSNYIHHIYGDSPQNFSIPKQTCGGAIDGKSIAELGGILYYMGADGFYEYSGGEPEKISSCIKTNYFTCKSGTDGQRYYACAGNSNGTELLVYDPLYSLWHKEDNTEFIDFVRYNKHLYGVTKTDIYKFSGESDEEINWCVVSKKFTLDDFDFKGINTVYLRLDLKSGSKVKIYSAWDNEDFKFCGEIQGNGFMVHKVPVRFKKCDSFRIMLEGTGQAAVHDIEIITYTGGRTNAKHIR</sequence>
<dbReference type="RefSeq" id="WP_102365933.1">
    <property type="nucleotide sequence ID" value="NZ_CP020991.1"/>
</dbReference>
<dbReference type="KEGG" id="mpec:B9O19_01599"/>
<protein>
    <submittedName>
        <fullName evidence="1">Uncharacterized protein</fullName>
    </submittedName>
</protein>
<proteinExistence type="predicted"/>
<organism evidence="1 2">
    <name type="scientific">Monoglobus pectinilyticus</name>
    <dbReference type="NCBI Taxonomy" id="1981510"/>
    <lineage>
        <taxon>Bacteria</taxon>
        <taxon>Bacillati</taxon>
        <taxon>Bacillota</taxon>
        <taxon>Clostridia</taxon>
        <taxon>Monoglobales</taxon>
        <taxon>Monoglobaceae</taxon>
        <taxon>Monoglobus</taxon>
    </lineage>
</organism>
<gene>
    <name evidence="1" type="ORF">B9O19_01599</name>
</gene>
<dbReference type="EMBL" id="CP020991">
    <property type="protein sequence ID" value="AUO19756.1"/>
    <property type="molecule type" value="Genomic_DNA"/>
</dbReference>
<reference evidence="1 2" key="1">
    <citation type="submission" date="2017-04" db="EMBL/GenBank/DDBJ databases">
        <title>Monoglobus pectinilyticus 14 draft genome.</title>
        <authorList>
            <person name="Kim C."/>
            <person name="Rosendale D.I."/>
            <person name="Kelly W.J."/>
            <person name="Tannock G.W."/>
            <person name="Patchett M.L."/>
            <person name="Jordens J.Z."/>
        </authorList>
    </citation>
    <scope>NUCLEOTIDE SEQUENCE [LARGE SCALE GENOMIC DNA]</scope>
    <source>
        <strain evidence="1 2">14</strain>
    </source>
</reference>